<name>A0A5K7XKG6_9BACT</name>
<dbReference type="AlphaFoldDB" id="A0A5K7XKG6"/>
<dbReference type="GO" id="GO:0004065">
    <property type="term" value="F:arylsulfatase activity"/>
    <property type="evidence" value="ECO:0007669"/>
    <property type="project" value="UniProtKB-EC"/>
</dbReference>
<feature type="signal peptide" evidence="6">
    <location>
        <begin position="1"/>
        <end position="23"/>
    </location>
</feature>
<dbReference type="Gene3D" id="3.30.1120.10">
    <property type="match status" value="1"/>
</dbReference>
<gene>
    <name evidence="8" type="ORF">PLANPX_5263</name>
</gene>
<dbReference type="Proteomes" id="UP000326837">
    <property type="component" value="Chromosome"/>
</dbReference>
<dbReference type="GO" id="GO:0046872">
    <property type="term" value="F:metal ion binding"/>
    <property type="evidence" value="ECO:0007669"/>
    <property type="project" value="UniProtKB-KW"/>
</dbReference>
<dbReference type="InterPro" id="IPR047115">
    <property type="entry name" value="ARSB"/>
</dbReference>
<keyword evidence="5" id="KW-0325">Glycoprotein</keyword>
<evidence type="ECO:0000256" key="3">
    <source>
        <dbReference type="ARBA" id="ARBA00022801"/>
    </source>
</evidence>
<dbReference type="EMBL" id="AP021861">
    <property type="protein sequence ID" value="BBO35651.1"/>
    <property type="molecule type" value="Genomic_DNA"/>
</dbReference>
<keyword evidence="9" id="KW-1185">Reference proteome</keyword>
<dbReference type="SUPFAM" id="SSF53649">
    <property type="entry name" value="Alkaline phosphatase-like"/>
    <property type="match status" value="1"/>
</dbReference>
<evidence type="ECO:0000256" key="1">
    <source>
        <dbReference type="ARBA" id="ARBA00008779"/>
    </source>
</evidence>
<keyword evidence="4" id="KW-0106">Calcium</keyword>
<dbReference type="KEGG" id="lpav:PLANPX_5263"/>
<evidence type="ECO:0000256" key="2">
    <source>
        <dbReference type="ARBA" id="ARBA00022723"/>
    </source>
</evidence>
<dbReference type="InterPro" id="IPR017850">
    <property type="entry name" value="Alkaline_phosphatase_core_sf"/>
</dbReference>
<reference evidence="9" key="1">
    <citation type="submission" date="2019-10" db="EMBL/GenBank/DDBJ databases">
        <title>Lacipirellula parvula gen. nov., sp. nov., representing a lineage of planctomycetes widespread in freshwater anoxic habitats, and description of the family Lacipirellulaceae.</title>
        <authorList>
            <person name="Dedysh S.N."/>
            <person name="Kulichevskaya I.S."/>
            <person name="Beletsky A.V."/>
            <person name="Rakitin A.L."/>
            <person name="Mardanov A.V."/>
            <person name="Ivanova A.A."/>
            <person name="Saltykova V.X."/>
            <person name="Rijpstra W.I.C."/>
            <person name="Sinninghe Damste J.S."/>
            <person name="Ravin N.V."/>
        </authorList>
    </citation>
    <scope>NUCLEOTIDE SEQUENCE [LARGE SCALE GENOMIC DNA]</scope>
    <source>
        <strain evidence="9">PX69</strain>
    </source>
</reference>
<feature type="chain" id="PRO_5024883651" evidence="6">
    <location>
        <begin position="24"/>
        <end position="468"/>
    </location>
</feature>
<keyword evidence="2" id="KW-0479">Metal-binding</keyword>
<evidence type="ECO:0000313" key="9">
    <source>
        <dbReference type="Proteomes" id="UP000326837"/>
    </source>
</evidence>
<dbReference type="Pfam" id="PF00884">
    <property type="entry name" value="Sulfatase"/>
    <property type="match status" value="1"/>
</dbReference>
<feature type="domain" description="Sulfatase N-terminal" evidence="7">
    <location>
        <begin position="28"/>
        <end position="333"/>
    </location>
</feature>
<evidence type="ECO:0000313" key="8">
    <source>
        <dbReference type="EMBL" id="BBO35651.1"/>
    </source>
</evidence>
<evidence type="ECO:0000256" key="4">
    <source>
        <dbReference type="ARBA" id="ARBA00022837"/>
    </source>
</evidence>
<dbReference type="InterPro" id="IPR000917">
    <property type="entry name" value="Sulfatase_N"/>
</dbReference>
<dbReference type="PROSITE" id="PS00523">
    <property type="entry name" value="SULFATASE_1"/>
    <property type="match status" value="1"/>
</dbReference>
<dbReference type="EC" id="3.1.6.1" evidence="8"/>
<dbReference type="PANTHER" id="PTHR10342">
    <property type="entry name" value="ARYLSULFATASE"/>
    <property type="match status" value="1"/>
</dbReference>
<organism evidence="8 9">
    <name type="scientific">Lacipirellula parvula</name>
    <dbReference type="NCBI Taxonomy" id="2650471"/>
    <lineage>
        <taxon>Bacteria</taxon>
        <taxon>Pseudomonadati</taxon>
        <taxon>Planctomycetota</taxon>
        <taxon>Planctomycetia</taxon>
        <taxon>Pirellulales</taxon>
        <taxon>Lacipirellulaceae</taxon>
        <taxon>Lacipirellula</taxon>
    </lineage>
</organism>
<evidence type="ECO:0000259" key="7">
    <source>
        <dbReference type="Pfam" id="PF00884"/>
    </source>
</evidence>
<proteinExistence type="inferred from homology"/>
<keyword evidence="3 8" id="KW-0378">Hydrolase</keyword>
<dbReference type="RefSeq" id="WP_152100990.1">
    <property type="nucleotide sequence ID" value="NZ_AP021861.1"/>
</dbReference>
<evidence type="ECO:0000256" key="5">
    <source>
        <dbReference type="ARBA" id="ARBA00023180"/>
    </source>
</evidence>
<dbReference type="CDD" id="cd16029">
    <property type="entry name" value="4-S"/>
    <property type="match status" value="1"/>
</dbReference>
<dbReference type="Gene3D" id="3.40.720.10">
    <property type="entry name" value="Alkaline Phosphatase, subunit A"/>
    <property type="match status" value="1"/>
</dbReference>
<sequence length="468" mass="50280">MKRTSLLVASLVVLSLTAPIAAAADAPPNVVYFLVDDLGRNDCGFMGGKEIKTPQIDELAAAGAKLDAYYVQPVCSPTRAALLTGRYPMRHGLQVGVVKPWAKHGLPLDERTIADDLKAAGYATGIFGKWHLGHFSKEYLPMQRGFTRQYGHYNGALDYFTHERDGGFDWHSDGKTCRDEGYSTALIGEKAAEFVAQNAGKRPFFAYVPFNAVHSPYQPPKGGVDAYPELKGQRRNYAAMLTATDAAIGEVVAAVVKAGVRDNTIFIFSSDNGGPSPGRITDNGAYRGGKGGLYEGGVRVAAFATWPGHIKPGSTITEPLHAVDWRPTLDKLCGAKPTSDQPLDGLDVSSTLTAGARSPHKAILLNTTASASAIRAGDWKLIVRAATALPNGKGKKGKRAQRLGQEETELFNLTDDPYEQKNLAAEEPAKVAELREQLDRFAKEAVPPQAMPRPASYKAPAIWGDFGG</sequence>
<dbReference type="InterPro" id="IPR024607">
    <property type="entry name" value="Sulfatase_CS"/>
</dbReference>
<dbReference type="PANTHER" id="PTHR10342:SF274">
    <property type="entry name" value="ARYLSULFATASE B"/>
    <property type="match status" value="1"/>
</dbReference>
<accession>A0A5K7XKG6</accession>
<comment type="similarity">
    <text evidence="1">Belongs to the sulfatase family.</text>
</comment>
<evidence type="ECO:0000256" key="6">
    <source>
        <dbReference type="SAM" id="SignalP"/>
    </source>
</evidence>
<protein>
    <submittedName>
        <fullName evidence="8">Arylsulfatase</fullName>
        <ecNumber evidence="8">3.1.6.1</ecNumber>
    </submittedName>
</protein>
<keyword evidence="6" id="KW-0732">Signal</keyword>